<sequence length="88" mass="9935">MGSGQSASAQEVGRMEPRSIPREWYTAQTPTLSASVGRGFSPRERCRPERLQLSPRPEFRDLGLDARNRLALRRRCGSVPQQGLKRRA</sequence>
<feature type="region of interest" description="Disordered" evidence="1">
    <location>
        <begin position="1"/>
        <end position="45"/>
    </location>
</feature>
<evidence type="ECO:0000313" key="3">
    <source>
        <dbReference type="Proteomes" id="UP001176941"/>
    </source>
</evidence>
<proteinExistence type="predicted"/>
<evidence type="ECO:0000313" key="2">
    <source>
        <dbReference type="EMBL" id="CAI9151729.1"/>
    </source>
</evidence>
<protein>
    <submittedName>
        <fullName evidence="2">Uncharacterized protein</fullName>
    </submittedName>
</protein>
<name>A0ABN8XQT4_RANTA</name>
<keyword evidence="3" id="KW-1185">Reference proteome</keyword>
<dbReference type="EMBL" id="OX459937">
    <property type="protein sequence ID" value="CAI9151729.1"/>
    <property type="molecule type" value="Genomic_DNA"/>
</dbReference>
<dbReference type="Proteomes" id="UP001176941">
    <property type="component" value="Chromosome 1"/>
</dbReference>
<evidence type="ECO:0000256" key="1">
    <source>
        <dbReference type="SAM" id="MobiDB-lite"/>
    </source>
</evidence>
<gene>
    <name evidence="2" type="ORF">MRATA1EN1_LOCUS691</name>
</gene>
<organism evidence="2 3">
    <name type="scientific">Rangifer tarandus platyrhynchus</name>
    <name type="common">Svalbard reindeer</name>
    <dbReference type="NCBI Taxonomy" id="3082113"/>
    <lineage>
        <taxon>Eukaryota</taxon>
        <taxon>Metazoa</taxon>
        <taxon>Chordata</taxon>
        <taxon>Craniata</taxon>
        <taxon>Vertebrata</taxon>
        <taxon>Euteleostomi</taxon>
        <taxon>Mammalia</taxon>
        <taxon>Eutheria</taxon>
        <taxon>Laurasiatheria</taxon>
        <taxon>Artiodactyla</taxon>
        <taxon>Ruminantia</taxon>
        <taxon>Pecora</taxon>
        <taxon>Cervidae</taxon>
        <taxon>Odocoileinae</taxon>
        <taxon>Rangifer</taxon>
    </lineage>
</organism>
<reference evidence="2" key="1">
    <citation type="submission" date="2023-04" db="EMBL/GenBank/DDBJ databases">
        <authorList>
            <consortium name="ELIXIR-Norway"/>
        </authorList>
    </citation>
    <scope>NUCLEOTIDE SEQUENCE [LARGE SCALE GENOMIC DNA]</scope>
</reference>
<accession>A0ABN8XQT4</accession>